<dbReference type="Proteomes" id="UP001214250">
    <property type="component" value="Chromosome 1"/>
</dbReference>
<evidence type="ECO:0000256" key="1">
    <source>
        <dbReference type="SAM" id="Phobius"/>
    </source>
</evidence>
<evidence type="ECO:0000313" key="3">
    <source>
        <dbReference type="Proteomes" id="UP001214250"/>
    </source>
</evidence>
<organism evidence="2 3">
    <name type="scientific">Lentisphaera profundi</name>
    <dbReference type="NCBI Taxonomy" id="1658616"/>
    <lineage>
        <taxon>Bacteria</taxon>
        <taxon>Pseudomonadati</taxon>
        <taxon>Lentisphaerota</taxon>
        <taxon>Lentisphaeria</taxon>
        <taxon>Lentisphaerales</taxon>
        <taxon>Lentisphaeraceae</taxon>
        <taxon>Lentisphaera</taxon>
    </lineage>
</organism>
<dbReference type="RefSeq" id="WP_274150676.1">
    <property type="nucleotide sequence ID" value="NZ_CP117811.1"/>
</dbReference>
<keyword evidence="3" id="KW-1185">Reference proteome</keyword>
<accession>A0ABY7VUV8</accession>
<protein>
    <submittedName>
        <fullName evidence="2">Uncharacterized protein</fullName>
    </submittedName>
</protein>
<reference evidence="2 3" key="1">
    <citation type="submission" date="2023-02" db="EMBL/GenBank/DDBJ databases">
        <title>Genome sequence of Lentisphaera profundi SAORIC-696.</title>
        <authorList>
            <person name="Kim e."/>
            <person name="Cho J.-C."/>
            <person name="Choi A."/>
            <person name="Kang I."/>
        </authorList>
    </citation>
    <scope>NUCLEOTIDE SEQUENCE [LARGE SCALE GENOMIC DNA]</scope>
    <source>
        <strain evidence="2 3">SAORIC-696</strain>
    </source>
</reference>
<gene>
    <name evidence="2" type="ORF">PQO03_01340</name>
</gene>
<feature type="transmembrane region" description="Helical" evidence="1">
    <location>
        <begin position="59"/>
        <end position="79"/>
    </location>
</feature>
<proteinExistence type="predicted"/>
<sequence length="80" mass="8958">MEALATVCLVIGMIIALVFGIILLMKAFKESLLWGLGYIFVPFVSLFFVIMHWEEAKSSFLKGLIAVPFYALGIFLMPVQ</sequence>
<dbReference type="EMBL" id="CP117811">
    <property type="protein sequence ID" value="WDE96611.1"/>
    <property type="molecule type" value="Genomic_DNA"/>
</dbReference>
<keyword evidence="1" id="KW-1133">Transmembrane helix</keyword>
<feature type="transmembrane region" description="Helical" evidence="1">
    <location>
        <begin position="6"/>
        <end position="25"/>
    </location>
</feature>
<feature type="transmembrane region" description="Helical" evidence="1">
    <location>
        <begin position="32"/>
        <end position="53"/>
    </location>
</feature>
<keyword evidence="1" id="KW-0472">Membrane</keyword>
<evidence type="ECO:0000313" key="2">
    <source>
        <dbReference type="EMBL" id="WDE96611.1"/>
    </source>
</evidence>
<name>A0ABY7VUV8_9BACT</name>
<keyword evidence="1" id="KW-0812">Transmembrane</keyword>